<evidence type="ECO:0000313" key="7">
    <source>
        <dbReference type="EMBL" id="KZV34002.1"/>
    </source>
</evidence>
<dbReference type="AlphaFoldDB" id="A0A2Z7BI16"/>
<dbReference type="GO" id="GO:0016020">
    <property type="term" value="C:membrane"/>
    <property type="evidence" value="ECO:0007669"/>
    <property type="project" value="UniProtKB-SubCell"/>
</dbReference>
<dbReference type="GO" id="GO:0015297">
    <property type="term" value="F:antiporter activity"/>
    <property type="evidence" value="ECO:0007669"/>
    <property type="project" value="InterPro"/>
</dbReference>
<dbReference type="Proteomes" id="UP000250235">
    <property type="component" value="Unassembled WGS sequence"/>
</dbReference>
<feature type="transmembrane region" description="Helical" evidence="6">
    <location>
        <begin position="234"/>
        <end position="256"/>
    </location>
</feature>
<keyword evidence="8" id="KW-1185">Reference proteome</keyword>
<feature type="transmembrane region" description="Helical" evidence="6">
    <location>
        <begin position="317"/>
        <end position="340"/>
    </location>
</feature>
<keyword evidence="5 6" id="KW-0472">Membrane</keyword>
<dbReference type="PANTHER" id="PTHR42893:SF4">
    <property type="entry name" value="PROTEIN DETOXIFICATION 42"/>
    <property type="match status" value="1"/>
</dbReference>
<keyword evidence="3 6" id="KW-0812">Transmembrane</keyword>
<feature type="transmembrane region" description="Helical" evidence="6">
    <location>
        <begin position="346"/>
        <end position="370"/>
    </location>
</feature>
<dbReference type="Pfam" id="PF01554">
    <property type="entry name" value="MatE"/>
    <property type="match status" value="1"/>
</dbReference>
<proteinExistence type="inferred from homology"/>
<reference evidence="7 8" key="1">
    <citation type="journal article" date="2015" name="Proc. Natl. Acad. Sci. U.S.A.">
        <title>The resurrection genome of Boea hygrometrica: A blueprint for survival of dehydration.</title>
        <authorList>
            <person name="Xiao L."/>
            <person name="Yang G."/>
            <person name="Zhang L."/>
            <person name="Yang X."/>
            <person name="Zhao S."/>
            <person name="Ji Z."/>
            <person name="Zhou Q."/>
            <person name="Hu M."/>
            <person name="Wang Y."/>
            <person name="Chen M."/>
            <person name="Xu Y."/>
            <person name="Jin H."/>
            <person name="Xiao X."/>
            <person name="Hu G."/>
            <person name="Bao F."/>
            <person name="Hu Y."/>
            <person name="Wan P."/>
            <person name="Li L."/>
            <person name="Deng X."/>
            <person name="Kuang T."/>
            <person name="Xiang C."/>
            <person name="Zhu J.K."/>
            <person name="Oliver M.J."/>
            <person name="He Y."/>
        </authorList>
    </citation>
    <scope>NUCLEOTIDE SEQUENCE [LARGE SCALE GENOMIC DNA]</scope>
    <source>
        <strain evidence="8">cv. XS01</strain>
    </source>
</reference>
<dbReference type="GO" id="GO:0042910">
    <property type="term" value="F:xenobiotic transmembrane transporter activity"/>
    <property type="evidence" value="ECO:0007669"/>
    <property type="project" value="InterPro"/>
</dbReference>
<evidence type="ECO:0000256" key="2">
    <source>
        <dbReference type="ARBA" id="ARBA00010199"/>
    </source>
</evidence>
<organism evidence="7 8">
    <name type="scientific">Dorcoceras hygrometricum</name>
    <dbReference type="NCBI Taxonomy" id="472368"/>
    <lineage>
        <taxon>Eukaryota</taxon>
        <taxon>Viridiplantae</taxon>
        <taxon>Streptophyta</taxon>
        <taxon>Embryophyta</taxon>
        <taxon>Tracheophyta</taxon>
        <taxon>Spermatophyta</taxon>
        <taxon>Magnoliopsida</taxon>
        <taxon>eudicotyledons</taxon>
        <taxon>Gunneridae</taxon>
        <taxon>Pentapetalae</taxon>
        <taxon>asterids</taxon>
        <taxon>lamiids</taxon>
        <taxon>Lamiales</taxon>
        <taxon>Gesneriaceae</taxon>
        <taxon>Didymocarpoideae</taxon>
        <taxon>Trichosporeae</taxon>
        <taxon>Loxocarpinae</taxon>
        <taxon>Dorcoceras</taxon>
    </lineage>
</organism>
<evidence type="ECO:0000256" key="6">
    <source>
        <dbReference type="SAM" id="Phobius"/>
    </source>
</evidence>
<feature type="transmembrane region" description="Helical" evidence="6">
    <location>
        <begin position="130"/>
        <end position="153"/>
    </location>
</feature>
<comment type="subcellular location">
    <subcellularLocation>
        <location evidence="1">Membrane</location>
        <topology evidence="1">Multi-pass membrane protein</topology>
    </subcellularLocation>
</comment>
<dbReference type="EMBL" id="KV005644">
    <property type="protein sequence ID" value="KZV34002.1"/>
    <property type="molecule type" value="Genomic_DNA"/>
</dbReference>
<dbReference type="InterPro" id="IPR044644">
    <property type="entry name" value="DinF-like"/>
</dbReference>
<dbReference type="OrthoDB" id="2126698at2759"/>
<evidence type="ECO:0000256" key="3">
    <source>
        <dbReference type="ARBA" id="ARBA00022692"/>
    </source>
</evidence>
<feature type="transmembrane region" description="Helical" evidence="6">
    <location>
        <begin position="382"/>
        <end position="401"/>
    </location>
</feature>
<dbReference type="PANTHER" id="PTHR42893">
    <property type="entry name" value="PROTEIN DETOXIFICATION 44, CHLOROPLASTIC-RELATED"/>
    <property type="match status" value="1"/>
</dbReference>
<feature type="transmembrane region" description="Helical" evidence="6">
    <location>
        <begin position="197"/>
        <end position="213"/>
    </location>
</feature>
<feature type="transmembrane region" description="Helical" evidence="6">
    <location>
        <begin position="407"/>
        <end position="427"/>
    </location>
</feature>
<gene>
    <name evidence="7" type="ORF">F511_02775</name>
</gene>
<dbReference type="InterPro" id="IPR002528">
    <property type="entry name" value="MATE_fam"/>
</dbReference>
<evidence type="ECO:0000256" key="4">
    <source>
        <dbReference type="ARBA" id="ARBA00022989"/>
    </source>
</evidence>
<evidence type="ECO:0000313" key="8">
    <source>
        <dbReference type="Proteomes" id="UP000250235"/>
    </source>
</evidence>
<sequence>MDDLGKEIARIALPAALALTADPVASLIDTAFIGQIGSVELAAVGVSIALFNQVSRIAIFPLVSVTTSFVAEEDAITKVIQDTNDCEILEKGSSNLGDENKILIPQKDLDMARFKKIEMQKKQIPSASSALIIGGVLGFIQAAFLILAAKPLLSFMGVKSDSKMLYPAQQYLKLRSLGAPAVLLSLAMQGMGVRGAAISHVISQYLISSILFWRLKEQVDLIPPNLKDLEIGRFVKNGFLLLTRVIAVTFCVTLAASTAARLGPTEMAAFQVCLQIWLATSLLADGLAVAGQAILASAFARKDYTSATVTVSRVLQLGVVLGLFLAAFLGIGLHFGARLFTDDADVIHLIGAGVPFVAATQPVNAVAFVFDGVNFGASDFAYSAYSMVTVAILSIVFLFILSWSKGFVGIWIALTIYMCLRAFAGFWRIGTGTGPWTFLGR</sequence>
<protein>
    <submittedName>
        <fullName evidence="7">MATE efflux family protein 1</fullName>
    </submittedName>
</protein>
<comment type="similarity">
    <text evidence="2">Belongs to the multi antimicrobial extrusion (MATE) (TC 2.A.66.1) family.</text>
</comment>
<keyword evidence="4 6" id="KW-1133">Transmembrane helix</keyword>
<accession>A0A2Z7BI16</accession>
<evidence type="ECO:0000256" key="5">
    <source>
        <dbReference type="ARBA" id="ARBA00023136"/>
    </source>
</evidence>
<feature type="transmembrane region" description="Helical" evidence="6">
    <location>
        <begin position="276"/>
        <end position="296"/>
    </location>
</feature>
<name>A0A2Z7BI16_9LAMI</name>
<dbReference type="CDD" id="cd13136">
    <property type="entry name" value="MATE_DinF_like"/>
    <property type="match status" value="1"/>
</dbReference>
<evidence type="ECO:0000256" key="1">
    <source>
        <dbReference type="ARBA" id="ARBA00004141"/>
    </source>
</evidence>
<dbReference type="NCBIfam" id="TIGR00797">
    <property type="entry name" value="matE"/>
    <property type="match status" value="1"/>
</dbReference>